<reference evidence="1 2" key="1">
    <citation type="journal article" date="2016" name="Nat. Commun.">
        <title>Thousands of microbial genomes shed light on interconnected biogeochemical processes in an aquifer system.</title>
        <authorList>
            <person name="Anantharaman K."/>
            <person name="Brown C.T."/>
            <person name="Hug L.A."/>
            <person name="Sharon I."/>
            <person name="Castelle C.J."/>
            <person name="Probst A.J."/>
            <person name="Thomas B.C."/>
            <person name="Singh A."/>
            <person name="Wilkins M.J."/>
            <person name="Karaoz U."/>
            <person name="Brodie E.L."/>
            <person name="Williams K.H."/>
            <person name="Hubbard S.S."/>
            <person name="Banfield J.F."/>
        </authorList>
    </citation>
    <scope>NUCLEOTIDE SEQUENCE [LARGE SCALE GENOMIC DNA]</scope>
</reference>
<dbReference type="SUPFAM" id="SSF50494">
    <property type="entry name" value="Trypsin-like serine proteases"/>
    <property type="match status" value="1"/>
</dbReference>
<accession>A0A1F8H8S3</accession>
<dbReference type="InterPro" id="IPR009003">
    <property type="entry name" value="Peptidase_S1_PA"/>
</dbReference>
<evidence type="ECO:0008006" key="3">
    <source>
        <dbReference type="Google" id="ProtNLM"/>
    </source>
</evidence>
<dbReference type="Proteomes" id="UP000177745">
    <property type="component" value="Unassembled WGS sequence"/>
</dbReference>
<evidence type="ECO:0000313" key="2">
    <source>
        <dbReference type="Proteomes" id="UP000177745"/>
    </source>
</evidence>
<sequence>MRKTFLAILLFFIFGCESPKENTGAKALHKTYPCPQSFKTDVAWIVLEWNGKPEYGGYGSGFIINKEKGAFFTNKHVSDTFDALGRGSHKILFNCGIYDAEIVKTALFADVALVRITGLFDSSGFPDPAPFAGEKTKVGDKIVVEGFHVHPYWVRKADEDAGYKFSVIPIFRDYYNLGTKNLDKEQEVVFETLEAVVVAVDEKIKVEGQGSGIMQSLRENMNLYIKIKTTKDHKFPFSGLSGTVVRNEKGETIGIFTAGPQLEYDPETKEDLPDGSFLAERVFKTAFLTPIESAENLRLYLNER</sequence>
<comment type="caution">
    <text evidence="1">The sequence shown here is derived from an EMBL/GenBank/DDBJ whole genome shotgun (WGS) entry which is preliminary data.</text>
</comment>
<gene>
    <name evidence="1" type="ORF">A3G51_00630</name>
</gene>
<dbReference type="Gene3D" id="2.40.10.120">
    <property type="match status" value="1"/>
</dbReference>
<dbReference type="EMBL" id="MGKY01000008">
    <property type="protein sequence ID" value="OGN33981.1"/>
    <property type="molecule type" value="Genomic_DNA"/>
</dbReference>
<proteinExistence type="predicted"/>
<dbReference type="PROSITE" id="PS51257">
    <property type="entry name" value="PROKAR_LIPOPROTEIN"/>
    <property type="match status" value="1"/>
</dbReference>
<evidence type="ECO:0000313" key="1">
    <source>
        <dbReference type="EMBL" id="OGN33981.1"/>
    </source>
</evidence>
<name>A0A1F8H8S3_9BACT</name>
<dbReference type="AlphaFoldDB" id="A0A1F8H8S3"/>
<organism evidence="1 2">
    <name type="scientific">Candidatus Yanofskybacteria bacterium RIFCSPLOWO2_12_FULL_43_11b</name>
    <dbReference type="NCBI Taxonomy" id="1802710"/>
    <lineage>
        <taxon>Bacteria</taxon>
        <taxon>Candidatus Yanofskyibacteriota</taxon>
    </lineage>
</organism>
<protein>
    <recommendedName>
        <fullName evidence="3">Serine protease</fullName>
    </recommendedName>
</protein>